<dbReference type="GO" id="GO:0006779">
    <property type="term" value="P:porphyrin-containing compound biosynthetic process"/>
    <property type="evidence" value="ECO:0007669"/>
    <property type="project" value="InterPro"/>
</dbReference>
<keyword evidence="5 9" id="KW-0479">Metal-binding</keyword>
<keyword evidence="9" id="KW-0004">4Fe-4S</keyword>
<evidence type="ECO:0000256" key="1">
    <source>
        <dbReference type="ARBA" id="ARBA00006100"/>
    </source>
</evidence>
<keyword evidence="7 9" id="KW-0411">Iron-sulfur</keyword>
<dbReference type="Proteomes" id="UP000178086">
    <property type="component" value="Unassembled WGS sequence"/>
</dbReference>
<dbReference type="EMBL" id="MELI01000003">
    <property type="protein sequence ID" value="OFW35997.1"/>
    <property type="molecule type" value="Genomic_DNA"/>
</dbReference>
<dbReference type="InterPro" id="IPR004559">
    <property type="entry name" value="HemW-like"/>
</dbReference>
<dbReference type="NCBIfam" id="TIGR00539">
    <property type="entry name" value="hemN_rel"/>
    <property type="match status" value="1"/>
</dbReference>
<dbReference type="SFLD" id="SFLDG01082">
    <property type="entry name" value="B12-binding_domain_containing"/>
    <property type="match status" value="1"/>
</dbReference>
<evidence type="ECO:0000313" key="11">
    <source>
        <dbReference type="EMBL" id="OFW35997.1"/>
    </source>
</evidence>
<evidence type="ECO:0000313" key="12">
    <source>
        <dbReference type="Proteomes" id="UP000178086"/>
    </source>
</evidence>
<dbReference type="PANTHER" id="PTHR13932">
    <property type="entry name" value="COPROPORPHYRINIGEN III OXIDASE"/>
    <property type="match status" value="1"/>
</dbReference>
<evidence type="ECO:0000256" key="6">
    <source>
        <dbReference type="ARBA" id="ARBA00023004"/>
    </source>
</evidence>
<organism evidence="11 12">
    <name type="scientific">Candidatus Aquicultor primus</name>
    <dbReference type="NCBI Taxonomy" id="1797195"/>
    <lineage>
        <taxon>Bacteria</taxon>
        <taxon>Bacillati</taxon>
        <taxon>Actinomycetota</taxon>
        <taxon>Candidatus Aquicultoria</taxon>
        <taxon>Candidatus Aquicultorales</taxon>
        <taxon>Candidatus Aquicultoraceae</taxon>
        <taxon>Candidatus Aquicultor</taxon>
    </lineage>
</organism>
<comment type="function">
    <text evidence="9">Probably acts as a heme chaperone, transferring heme to an unknown acceptor. Binds one molecule of heme per monomer, possibly covalently. Binds 1 [4Fe-4S] cluster. The cluster is coordinated with 3 cysteines and an exchangeable S-adenosyl-L-methionine.</text>
</comment>
<comment type="similarity">
    <text evidence="1">Belongs to the anaerobic coproporphyrinogen-III oxidase family. HemW subfamily.</text>
</comment>
<evidence type="ECO:0000256" key="4">
    <source>
        <dbReference type="ARBA" id="ARBA00022691"/>
    </source>
</evidence>
<dbReference type="GO" id="GO:0005737">
    <property type="term" value="C:cytoplasm"/>
    <property type="evidence" value="ECO:0007669"/>
    <property type="project" value="UniProtKB-SubCell"/>
</dbReference>
<dbReference type="CDD" id="cd01335">
    <property type="entry name" value="Radical_SAM"/>
    <property type="match status" value="1"/>
</dbReference>
<accession>A0A1F2USS0</accession>
<dbReference type="Gene3D" id="3.20.20.70">
    <property type="entry name" value="Aldolase class I"/>
    <property type="match status" value="1"/>
</dbReference>
<dbReference type="PANTHER" id="PTHR13932:SF5">
    <property type="entry name" value="RADICAL S-ADENOSYL METHIONINE DOMAIN-CONTAINING PROTEIN 1, MITOCHONDRIAL"/>
    <property type="match status" value="1"/>
</dbReference>
<dbReference type="InterPro" id="IPR007197">
    <property type="entry name" value="rSAM"/>
</dbReference>
<keyword evidence="6 9" id="KW-0408">Iron</keyword>
<comment type="subcellular location">
    <subcellularLocation>
        <location evidence="9">Cytoplasm</location>
    </subcellularLocation>
</comment>
<dbReference type="GO" id="GO:0004109">
    <property type="term" value="F:coproporphyrinogen oxidase activity"/>
    <property type="evidence" value="ECO:0007669"/>
    <property type="project" value="InterPro"/>
</dbReference>
<dbReference type="SUPFAM" id="SSF102114">
    <property type="entry name" value="Radical SAM enzymes"/>
    <property type="match status" value="1"/>
</dbReference>
<protein>
    <recommendedName>
        <fullName evidence="2 9">Heme chaperone HemW</fullName>
    </recommendedName>
</protein>
<dbReference type="InterPro" id="IPR034505">
    <property type="entry name" value="Coproporphyrinogen-III_oxidase"/>
</dbReference>
<dbReference type="InterPro" id="IPR006638">
    <property type="entry name" value="Elp3/MiaA/NifB-like_rSAM"/>
</dbReference>
<keyword evidence="9" id="KW-0963">Cytoplasm</keyword>
<evidence type="ECO:0000256" key="5">
    <source>
        <dbReference type="ARBA" id="ARBA00022723"/>
    </source>
</evidence>
<dbReference type="SMART" id="SM00729">
    <property type="entry name" value="Elp3"/>
    <property type="match status" value="1"/>
</dbReference>
<evidence type="ECO:0000256" key="8">
    <source>
        <dbReference type="ARBA" id="ARBA00023186"/>
    </source>
</evidence>
<dbReference type="SFLD" id="SFLDF00562">
    <property type="entry name" value="HemN-like__clustered_with_heat"/>
    <property type="match status" value="1"/>
</dbReference>
<evidence type="ECO:0000259" key="10">
    <source>
        <dbReference type="PROSITE" id="PS51918"/>
    </source>
</evidence>
<dbReference type="InterPro" id="IPR010723">
    <property type="entry name" value="HemN_C"/>
</dbReference>
<gene>
    <name evidence="11" type="ORF">A2074_00855</name>
</gene>
<dbReference type="GO" id="GO:0046872">
    <property type="term" value="F:metal ion binding"/>
    <property type="evidence" value="ECO:0007669"/>
    <property type="project" value="UniProtKB-UniRule"/>
</dbReference>
<keyword evidence="4 9" id="KW-0949">S-adenosyl-L-methionine</keyword>
<feature type="domain" description="Radical SAM core" evidence="10">
    <location>
        <begin position="1"/>
        <end position="232"/>
    </location>
</feature>
<sequence>MPAIYVHIPFCKQKCAYCDFNSYPGLDAAHGAYIDALVSEISAEAARFNRASTNTIYIGGGTPTLLAPEQIGRVLNVIKENFTVVSDAEISIEANPETITHEKLAALRDAGINRLSMGFQSLDDELLELLGRKHTAAQAVDAFRVARGAGFENISIDLIFGIPGQSLANWALTLEQAIALDPEHLSCYGLTIESGTALERAIDESAVSRPDEDLQADMLLYTMDSLYESGYEHYEISNYAKPGFACKHNLTYWDGGDYLGFGAGAHSKAGRARYSNVAEPAKYIESAGSDARIAESVEQSVADEMSEAMFLGLRKMDGVNPEEFHARFDQAIDSVFGEAIEDLVGVGLLVRNTNLRLTPKGILLGNEVFSRFV</sequence>
<dbReference type="SFLD" id="SFLDG01065">
    <property type="entry name" value="anaerobic_coproporphyrinogen-I"/>
    <property type="match status" value="1"/>
</dbReference>
<reference evidence="11 12" key="1">
    <citation type="journal article" date="2016" name="Nat. Commun.">
        <title>Thousands of microbial genomes shed light on interconnected biogeochemical processes in an aquifer system.</title>
        <authorList>
            <person name="Anantharaman K."/>
            <person name="Brown C.T."/>
            <person name="Hug L.A."/>
            <person name="Sharon I."/>
            <person name="Castelle C.J."/>
            <person name="Probst A.J."/>
            <person name="Thomas B.C."/>
            <person name="Singh A."/>
            <person name="Wilkins M.J."/>
            <person name="Karaoz U."/>
            <person name="Brodie E.L."/>
            <person name="Williams K.H."/>
            <person name="Hubbard S.S."/>
            <person name="Banfield J.F."/>
        </authorList>
    </citation>
    <scope>NUCLEOTIDE SEQUENCE [LARGE SCALE GENOMIC DNA]</scope>
</reference>
<keyword evidence="3 9" id="KW-0349">Heme</keyword>
<evidence type="ECO:0000256" key="2">
    <source>
        <dbReference type="ARBA" id="ARBA00017228"/>
    </source>
</evidence>
<dbReference type="Pfam" id="PF06969">
    <property type="entry name" value="HemN_C"/>
    <property type="match status" value="1"/>
</dbReference>
<dbReference type="InterPro" id="IPR013785">
    <property type="entry name" value="Aldolase_TIM"/>
</dbReference>
<evidence type="ECO:0000256" key="3">
    <source>
        <dbReference type="ARBA" id="ARBA00022617"/>
    </source>
</evidence>
<dbReference type="InterPro" id="IPR058240">
    <property type="entry name" value="rSAM_sf"/>
</dbReference>
<dbReference type="AlphaFoldDB" id="A0A1F2USS0"/>
<proteinExistence type="inferred from homology"/>
<dbReference type="GO" id="GO:0051539">
    <property type="term" value="F:4 iron, 4 sulfur cluster binding"/>
    <property type="evidence" value="ECO:0007669"/>
    <property type="project" value="UniProtKB-UniRule"/>
</dbReference>
<comment type="caution">
    <text evidence="11">The sequence shown here is derived from an EMBL/GenBank/DDBJ whole genome shotgun (WGS) entry which is preliminary data.</text>
</comment>
<evidence type="ECO:0000256" key="9">
    <source>
        <dbReference type="RuleBase" id="RU364116"/>
    </source>
</evidence>
<dbReference type="Pfam" id="PF04055">
    <property type="entry name" value="Radical_SAM"/>
    <property type="match status" value="1"/>
</dbReference>
<dbReference type="SFLD" id="SFLDS00029">
    <property type="entry name" value="Radical_SAM"/>
    <property type="match status" value="1"/>
</dbReference>
<dbReference type="PROSITE" id="PS51918">
    <property type="entry name" value="RADICAL_SAM"/>
    <property type="match status" value="1"/>
</dbReference>
<evidence type="ECO:0000256" key="7">
    <source>
        <dbReference type="ARBA" id="ARBA00023014"/>
    </source>
</evidence>
<keyword evidence="8 9" id="KW-0143">Chaperone</keyword>
<name>A0A1F2USS0_9ACTN</name>
<dbReference type="SFLD" id="SFLDF00288">
    <property type="entry name" value="HemN-like__clustered_with_nucl"/>
    <property type="match status" value="1"/>
</dbReference>